<keyword evidence="1" id="KW-1133">Transmembrane helix</keyword>
<organism evidence="2 3">
    <name type="scientific">Papaver atlanticum</name>
    <dbReference type="NCBI Taxonomy" id="357466"/>
    <lineage>
        <taxon>Eukaryota</taxon>
        <taxon>Viridiplantae</taxon>
        <taxon>Streptophyta</taxon>
        <taxon>Embryophyta</taxon>
        <taxon>Tracheophyta</taxon>
        <taxon>Spermatophyta</taxon>
        <taxon>Magnoliopsida</taxon>
        <taxon>Ranunculales</taxon>
        <taxon>Papaveraceae</taxon>
        <taxon>Papaveroideae</taxon>
        <taxon>Papaver</taxon>
    </lineage>
</organism>
<dbReference type="PANTHER" id="PTHR33133">
    <property type="entry name" value="OS08G0107100 PROTEIN-RELATED"/>
    <property type="match status" value="1"/>
</dbReference>
<feature type="transmembrane region" description="Helical" evidence="1">
    <location>
        <begin position="102"/>
        <end position="130"/>
    </location>
</feature>
<comment type="caution">
    <text evidence="2">The sequence shown here is derived from an EMBL/GenBank/DDBJ whole genome shotgun (WGS) entry which is preliminary data.</text>
</comment>
<dbReference type="AlphaFoldDB" id="A0AAD4XAU2"/>
<proteinExistence type="predicted"/>
<dbReference type="Proteomes" id="UP001202328">
    <property type="component" value="Unassembled WGS sequence"/>
</dbReference>
<sequence length="166" mass="18380">MNAQGQGKDKLVLISGIFLLIPFVIGLSYIENVMSVAMVISILEIDVYGWKAQGKSMKLIRGKICVSFVVFLPLHIAIAGLVFAFTSLLVQEFVSLSIMRSFYVTIACSLLLMVLIHFTLVIQTIVYFVCKSYHNEDLSNFAENLGDGYANLGGEQGDNELHRPLV</sequence>
<evidence type="ECO:0000313" key="3">
    <source>
        <dbReference type="Proteomes" id="UP001202328"/>
    </source>
</evidence>
<dbReference type="EMBL" id="JAJJMB010012717">
    <property type="protein sequence ID" value="KAI3873890.1"/>
    <property type="molecule type" value="Genomic_DNA"/>
</dbReference>
<protein>
    <submittedName>
        <fullName evidence="2">Uncharacterized protein</fullName>
    </submittedName>
</protein>
<accession>A0AAD4XAU2</accession>
<keyword evidence="1" id="KW-0812">Transmembrane</keyword>
<evidence type="ECO:0000256" key="1">
    <source>
        <dbReference type="SAM" id="Phobius"/>
    </source>
</evidence>
<reference evidence="2" key="1">
    <citation type="submission" date="2022-04" db="EMBL/GenBank/DDBJ databases">
        <title>A functionally conserved STORR gene fusion in Papaver species that diverged 16.8 million years ago.</title>
        <authorList>
            <person name="Catania T."/>
        </authorList>
    </citation>
    <scope>NUCLEOTIDE SEQUENCE</scope>
    <source>
        <strain evidence="2">S-188037</strain>
    </source>
</reference>
<gene>
    <name evidence="2" type="ORF">MKW98_001539</name>
</gene>
<keyword evidence="1" id="KW-0472">Membrane</keyword>
<name>A0AAD4XAU2_9MAGN</name>
<keyword evidence="3" id="KW-1185">Reference proteome</keyword>
<dbReference type="PANTHER" id="PTHR33133:SF5">
    <property type="entry name" value="OS08G0107100 PROTEIN"/>
    <property type="match status" value="1"/>
</dbReference>
<evidence type="ECO:0000313" key="2">
    <source>
        <dbReference type="EMBL" id="KAI3873890.1"/>
    </source>
</evidence>
<feature type="transmembrane region" description="Helical" evidence="1">
    <location>
        <begin position="12"/>
        <end position="30"/>
    </location>
</feature>
<feature type="transmembrane region" description="Helical" evidence="1">
    <location>
        <begin position="64"/>
        <end position="90"/>
    </location>
</feature>